<keyword evidence="3" id="KW-1185">Reference proteome</keyword>
<dbReference type="EMBL" id="CP011974">
    <property type="protein sequence ID" value="AKO95049.1"/>
    <property type="molecule type" value="Genomic_DNA"/>
</dbReference>
<evidence type="ECO:0000313" key="3">
    <source>
        <dbReference type="Proteomes" id="UP000036202"/>
    </source>
</evidence>
<keyword evidence="1" id="KW-1133">Transmembrane helix</keyword>
<reference evidence="3" key="2">
    <citation type="submission" date="2015-06" db="EMBL/GenBank/DDBJ databases">
        <title>Genome Sequence of Bacillus endophyticus and Analysis of its Companion Mechanism in the Ketogulonigenium vulgare-Bacillus strain Consortium.</title>
        <authorList>
            <person name="Jia N."/>
            <person name="Du J."/>
            <person name="Ding M.-Z."/>
            <person name="Gao F."/>
            <person name="Yuan Y.-J."/>
        </authorList>
    </citation>
    <scope>NUCLEOTIDE SEQUENCE [LARGE SCALE GENOMIC DNA]</scope>
    <source>
        <strain evidence="3">Hbe603</strain>
    </source>
</reference>
<keyword evidence="1" id="KW-0472">Membrane</keyword>
<dbReference type="KEGG" id="beo:BEH_10405"/>
<dbReference type="Proteomes" id="UP000036202">
    <property type="component" value="Chromosome"/>
</dbReference>
<reference evidence="2 3" key="1">
    <citation type="journal article" date="2015" name="PLoS ONE">
        <title>Genome Sequence of Bacillus endophyticus and Analysis of Its Companion Mechanism in the Ketogulonigenium vulgare-Bacillus Strain Consortium.</title>
        <authorList>
            <person name="Jia N."/>
            <person name="Du J."/>
            <person name="Ding M.Z."/>
            <person name="Gao F."/>
            <person name="Yuan Y.J."/>
        </authorList>
    </citation>
    <scope>NUCLEOTIDE SEQUENCE [LARGE SCALE GENOMIC DNA]</scope>
    <source>
        <strain evidence="2 3">Hbe603</strain>
    </source>
</reference>
<feature type="transmembrane region" description="Helical" evidence="1">
    <location>
        <begin position="81"/>
        <end position="99"/>
    </location>
</feature>
<feature type="transmembrane region" description="Helical" evidence="1">
    <location>
        <begin position="55"/>
        <end position="75"/>
    </location>
</feature>
<feature type="transmembrane region" description="Helical" evidence="1">
    <location>
        <begin position="30"/>
        <end position="48"/>
    </location>
</feature>
<dbReference type="AlphaFoldDB" id="A0A0H4KRK3"/>
<sequence>MFLIGLVVGLGLYLLTYVFTKEIENRRRILTVATIGFLSLLGSIAVAYQVETLGYGIAFLILSLGILVVCFLLTLFEKSIVWKKSVFTFVILFVIASSFRMDMNQVDYWVIKENRLAIGTSDEIGSYLSLLQQNPTIQGYKTFTISEGAKAVVLSLGEEMSGDNIEVLDVEENGNTTVIKVRTFYNRSDEKNPFIAIGLDRVQSDVVIEDTNGTVFKEAPDVE</sequence>
<gene>
    <name evidence="2" type="ORF">BEH_10405</name>
</gene>
<protein>
    <submittedName>
        <fullName evidence="2">Uncharacterized protein</fullName>
    </submittedName>
</protein>
<name>A0A0H4KRK3_9BACI</name>
<organism evidence="2 3">
    <name type="scientific">Priestia filamentosa</name>
    <dbReference type="NCBI Taxonomy" id="1402861"/>
    <lineage>
        <taxon>Bacteria</taxon>
        <taxon>Bacillati</taxon>
        <taxon>Bacillota</taxon>
        <taxon>Bacilli</taxon>
        <taxon>Bacillales</taxon>
        <taxon>Bacillaceae</taxon>
        <taxon>Priestia</taxon>
    </lineage>
</organism>
<keyword evidence="1" id="KW-0812">Transmembrane</keyword>
<proteinExistence type="predicted"/>
<evidence type="ECO:0000256" key="1">
    <source>
        <dbReference type="SAM" id="Phobius"/>
    </source>
</evidence>
<evidence type="ECO:0000313" key="2">
    <source>
        <dbReference type="EMBL" id="AKO95049.1"/>
    </source>
</evidence>
<dbReference type="PATRIC" id="fig|135735.6.peg.2167"/>
<accession>A0A0H4KRK3</accession>